<dbReference type="AlphaFoldDB" id="A0A7G7VL78"/>
<dbReference type="GO" id="GO:0016829">
    <property type="term" value="F:lyase activity"/>
    <property type="evidence" value="ECO:0007669"/>
    <property type="project" value="InterPro"/>
</dbReference>
<accession>A0A7G7VL78</accession>
<dbReference type="KEGG" id="stim:H1B31_02645"/>
<comment type="similarity">
    <text evidence="2">Belongs to the threonine aldolase family.</text>
</comment>
<evidence type="ECO:0000256" key="2">
    <source>
        <dbReference type="ARBA" id="ARBA00006966"/>
    </source>
</evidence>
<dbReference type="Gene3D" id="3.40.640.10">
    <property type="entry name" value="Type I PLP-dependent aspartate aminotransferase-like (Major domain)"/>
    <property type="match status" value="1"/>
</dbReference>
<dbReference type="EMBL" id="CP060204">
    <property type="protein sequence ID" value="QNH54871.1"/>
    <property type="molecule type" value="Genomic_DNA"/>
</dbReference>
<dbReference type="GO" id="GO:0008483">
    <property type="term" value="F:transaminase activity"/>
    <property type="evidence" value="ECO:0007669"/>
    <property type="project" value="UniProtKB-KW"/>
</dbReference>
<dbReference type="InterPro" id="IPR001597">
    <property type="entry name" value="ArAA_b-elim_lyase/Thr_aldolase"/>
</dbReference>
<dbReference type="GO" id="GO:0006520">
    <property type="term" value="P:amino acid metabolic process"/>
    <property type="evidence" value="ECO:0007669"/>
    <property type="project" value="InterPro"/>
</dbReference>
<comment type="cofactor">
    <cofactor evidence="1">
        <name>pyridoxal 5'-phosphate</name>
        <dbReference type="ChEBI" id="CHEBI:597326"/>
    </cofactor>
</comment>
<dbReference type="RefSeq" id="WP_185980795.1">
    <property type="nucleotide sequence ID" value="NZ_CP060204.1"/>
</dbReference>
<evidence type="ECO:0000256" key="3">
    <source>
        <dbReference type="ARBA" id="ARBA00022898"/>
    </source>
</evidence>
<evidence type="ECO:0000313" key="6">
    <source>
        <dbReference type="Proteomes" id="UP000515480"/>
    </source>
</evidence>
<dbReference type="PANTHER" id="PTHR48097:SF5">
    <property type="entry name" value="LOW SPECIFICITY L-THREONINE ALDOLASE"/>
    <property type="match status" value="1"/>
</dbReference>
<name>A0A7G7VL78_9FIRM</name>
<dbReference type="Gene3D" id="3.90.1150.10">
    <property type="entry name" value="Aspartate Aminotransferase, domain 1"/>
    <property type="match status" value="1"/>
</dbReference>
<keyword evidence="5" id="KW-0808">Transferase</keyword>
<gene>
    <name evidence="5" type="ORF">H1B31_02645</name>
</gene>
<feature type="domain" description="Aromatic amino acid beta-eliminating lyase/threonine aldolase" evidence="4">
    <location>
        <begin position="10"/>
        <end position="295"/>
    </location>
</feature>
<proteinExistence type="inferred from homology"/>
<evidence type="ECO:0000259" key="4">
    <source>
        <dbReference type="Pfam" id="PF01212"/>
    </source>
</evidence>
<reference evidence="5 6" key="1">
    <citation type="submission" date="2020-07" db="EMBL/GenBank/DDBJ databases">
        <title>Complete genome and description of Selenomonas timonensis sp. nov., a new bacterium isolated from a gingivitis subject.</title>
        <authorList>
            <person name="Antezack A."/>
        </authorList>
    </citation>
    <scope>NUCLEOTIDE SEQUENCE [LARGE SCALE GENOMIC DNA]</scope>
    <source>
        <strain evidence="5 6">Marseille-Q3039</strain>
    </source>
</reference>
<organism evidence="5 6">
    <name type="scientific">Selenomonas timonae</name>
    <dbReference type="NCBI Taxonomy" id="2754044"/>
    <lineage>
        <taxon>Bacteria</taxon>
        <taxon>Bacillati</taxon>
        <taxon>Bacillota</taxon>
        <taxon>Negativicutes</taxon>
        <taxon>Selenomonadales</taxon>
        <taxon>Selenomonadaceae</taxon>
        <taxon>Selenomonas</taxon>
    </lineage>
</organism>
<evidence type="ECO:0000313" key="5">
    <source>
        <dbReference type="EMBL" id="QNH54871.1"/>
    </source>
</evidence>
<dbReference type="SUPFAM" id="SSF53383">
    <property type="entry name" value="PLP-dependent transferases"/>
    <property type="match status" value="1"/>
</dbReference>
<keyword evidence="5" id="KW-0032">Aminotransferase</keyword>
<sequence>MMNGMLSFGSDYMEGAHPEILQRLIETNMDQTAGYGLDEYSEAAREKIRKMCRAPHAEIHFLSGGTQVNRIVISALLRPYEGVIAADTGHITVHEAGAIECGGHKVLALPHTDGKLTARAIEECLRTFHEDANRDHMVRPGMVYLSHPTEYGTLYTMDELEVISAICRANRIPLFLDGARLAYALGCPANELTLPAIARLCDAFYIGGTKCGALFGEAVVFPKSDTVPHFFTIVKQSGALLAKGRVLGIQFDMLFTNGLYERGGAHAIAMADRIRAALTEKGYRLASDAPTNQIFLSLTPEQLAHLSAHVAMGFWEKQGDTTVMRIATSWATREEDVERLIALL</sequence>
<dbReference type="InterPro" id="IPR015424">
    <property type="entry name" value="PyrdxlP-dep_Trfase"/>
</dbReference>
<evidence type="ECO:0000256" key="1">
    <source>
        <dbReference type="ARBA" id="ARBA00001933"/>
    </source>
</evidence>
<keyword evidence="3" id="KW-0663">Pyridoxal phosphate</keyword>
<keyword evidence="6" id="KW-1185">Reference proteome</keyword>
<dbReference type="InterPro" id="IPR015421">
    <property type="entry name" value="PyrdxlP-dep_Trfase_major"/>
</dbReference>
<dbReference type="PANTHER" id="PTHR48097">
    <property type="entry name" value="L-THREONINE ALDOLASE-RELATED"/>
    <property type="match status" value="1"/>
</dbReference>
<dbReference type="InterPro" id="IPR015422">
    <property type="entry name" value="PyrdxlP-dep_Trfase_small"/>
</dbReference>
<dbReference type="Pfam" id="PF01212">
    <property type="entry name" value="Beta_elim_lyase"/>
    <property type="match status" value="1"/>
</dbReference>
<protein>
    <submittedName>
        <fullName evidence="5">Aminotransferase class V-fold PLP-dependent enzyme</fullName>
    </submittedName>
</protein>
<dbReference type="Proteomes" id="UP000515480">
    <property type="component" value="Chromosome"/>
</dbReference>